<evidence type="ECO:0000313" key="2">
    <source>
        <dbReference type="Proteomes" id="UP000472277"/>
    </source>
</evidence>
<name>A0A674A4A9_SALTR</name>
<dbReference type="Proteomes" id="UP000472277">
    <property type="component" value="Chromosome 19"/>
</dbReference>
<dbReference type="Ensembl" id="ENSSTUT00000056172.1">
    <property type="protein sequence ID" value="ENSSTUP00000053737.1"/>
    <property type="gene ID" value="ENSSTUG00000022747.1"/>
</dbReference>
<evidence type="ECO:0008006" key="3">
    <source>
        <dbReference type="Google" id="ProtNLM"/>
    </source>
</evidence>
<dbReference type="InParanoid" id="A0A674A4A9"/>
<reference evidence="1" key="2">
    <citation type="submission" date="2025-09" db="UniProtKB">
        <authorList>
            <consortium name="Ensembl"/>
        </authorList>
    </citation>
    <scope>IDENTIFICATION</scope>
</reference>
<proteinExistence type="predicted"/>
<accession>A0A674A4A9</accession>
<organism evidence="1 2">
    <name type="scientific">Salmo trutta</name>
    <name type="common">Brown trout</name>
    <dbReference type="NCBI Taxonomy" id="8032"/>
    <lineage>
        <taxon>Eukaryota</taxon>
        <taxon>Metazoa</taxon>
        <taxon>Chordata</taxon>
        <taxon>Craniata</taxon>
        <taxon>Vertebrata</taxon>
        <taxon>Euteleostomi</taxon>
        <taxon>Actinopterygii</taxon>
        <taxon>Neopterygii</taxon>
        <taxon>Teleostei</taxon>
        <taxon>Protacanthopterygii</taxon>
        <taxon>Salmoniformes</taxon>
        <taxon>Salmonidae</taxon>
        <taxon>Salmoninae</taxon>
        <taxon>Salmo</taxon>
    </lineage>
</organism>
<reference evidence="1" key="1">
    <citation type="submission" date="2025-08" db="UniProtKB">
        <authorList>
            <consortium name="Ensembl"/>
        </authorList>
    </citation>
    <scope>IDENTIFICATION</scope>
</reference>
<dbReference type="AlphaFoldDB" id="A0A674A4A9"/>
<evidence type="ECO:0000313" key="1">
    <source>
        <dbReference type="Ensembl" id="ENSSTUP00000053737.1"/>
    </source>
</evidence>
<dbReference type="SUPFAM" id="SSF118359">
    <property type="entry name" value="Expressed protein At2g23090/F21P24.15"/>
    <property type="match status" value="1"/>
</dbReference>
<sequence>MAFNVDQKTAAKKKGVAVDQKTAAKKKGVAVDQKTAAKAALVHTCPVCRVQSIG</sequence>
<protein>
    <recommendedName>
        <fullName evidence="3">Small EDRK-rich factor-like N-terminal domain-containing protein</fullName>
    </recommendedName>
</protein>
<keyword evidence="2" id="KW-1185">Reference proteome</keyword>